<evidence type="ECO:0000256" key="3">
    <source>
        <dbReference type="ARBA" id="ARBA00022574"/>
    </source>
</evidence>
<evidence type="ECO:0000256" key="4">
    <source>
        <dbReference type="ARBA" id="ARBA00022737"/>
    </source>
</evidence>
<dbReference type="PROSITE" id="PS50082">
    <property type="entry name" value="WD_REPEATS_2"/>
    <property type="match status" value="1"/>
</dbReference>
<dbReference type="Gene3D" id="2.130.10.10">
    <property type="entry name" value="YVTN repeat-like/Quinoprotein amine dehydrogenase"/>
    <property type="match status" value="2"/>
</dbReference>
<dbReference type="InterPro" id="IPR056838">
    <property type="entry name" value="Zn_ribbon_IFT122"/>
</dbReference>
<comment type="subcellular location">
    <subcellularLocation>
        <location evidence="1">Cell projection</location>
        <location evidence="1">Cilium</location>
    </subcellularLocation>
</comment>
<protein>
    <recommendedName>
        <fullName evidence="2">Intraflagellar transport protein 122 homolog</fullName>
    </recommendedName>
</protein>
<dbReference type="Pfam" id="PF25295">
    <property type="entry name" value="TPR_IFT122"/>
    <property type="match status" value="1"/>
</dbReference>
<evidence type="ECO:0000256" key="1">
    <source>
        <dbReference type="ARBA" id="ARBA00004138"/>
    </source>
</evidence>
<dbReference type="Gene3D" id="1.25.40.470">
    <property type="match status" value="1"/>
</dbReference>
<dbReference type="GO" id="GO:0097730">
    <property type="term" value="C:non-motile cilium"/>
    <property type="evidence" value="ECO:0007669"/>
    <property type="project" value="TreeGrafter"/>
</dbReference>
<dbReference type="SUPFAM" id="SSF50978">
    <property type="entry name" value="WD40 repeat-like"/>
    <property type="match status" value="2"/>
</dbReference>
<evidence type="ECO:0000259" key="10">
    <source>
        <dbReference type="Pfam" id="PF25144"/>
    </source>
</evidence>
<accession>A0A7S0H5Y4</accession>
<gene>
    <name evidence="12" type="ORF">LAMO00422_LOCUS21686</name>
</gene>
<dbReference type="InterPro" id="IPR056152">
    <property type="entry name" value="Beta-prop_IFT122_2nd"/>
</dbReference>
<dbReference type="GO" id="GO:1905515">
    <property type="term" value="P:non-motile cilium assembly"/>
    <property type="evidence" value="ECO:0007669"/>
    <property type="project" value="TreeGrafter"/>
</dbReference>
<dbReference type="InterPro" id="IPR057411">
    <property type="entry name" value="TPR_IFT122"/>
</dbReference>
<reference evidence="12" key="1">
    <citation type="submission" date="2021-01" db="EMBL/GenBank/DDBJ databases">
        <authorList>
            <person name="Corre E."/>
            <person name="Pelletier E."/>
            <person name="Niang G."/>
            <person name="Scheremetjew M."/>
            <person name="Finn R."/>
            <person name="Kale V."/>
            <person name="Holt S."/>
            <person name="Cochrane G."/>
            <person name="Meng A."/>
            <person name="Brown T."/>
            <person name="Cohen L."/>
        </authorList>
    </citation>
    <scope>NUCLEOTIDE SEQUENCE</scope>
    <source>
        <strain evidence="12">CCMP2058</strain>
    </source>
</reference>
<feature type="domain" description="IFT122 first beta-propeller" evidence="9">
    <location>
        <begin position="22"/>
        <end position="192"/>
    </location>
</feature>
<feature type="repeat" description="WD" evidence="7">
    <location>
        <begin position="57"/>
        <end position="88"/>
    </location>
</feature>
<dbReference type="EMBL" id="HBEM01031814">
    <property type="protein sequence ID" value="CAD8462726.1"/>
    <property type="molecule type" value="Transcribed_RNA"/>
</dbReference>
<dbReference type="Pfam" id="PF23381">
    <property type="entry name" value="Beta-prop_IFT122_1st"/>
    <property type="match status" value="2"/>
</dbReference>
<dbReference type="SMART" id="SM00320">
    <property type="entry name" value="WD40"/>
    <property type="match status" value="6"/>
</dbReference>
<evidence type="ECO:0000259" key="11">
    <source>
        <dbReference type="Pfam" id="PF25295"/>
    </source>
</evidence>
<dbReference type="PROSITE" id="PS50294">
    <property type="entry name" value="WD_REPEATS_REGION"/>
    <property type="match status" value="1"/>
</dbReference>
<evidence type="ECO:0000259" key="8">
    <source>
        <dbReference type="Pfam" id="PF23377"/>
    </source>
</evidence>
<evidence type="ECO:0000256" key="6">
    <source>
        <dbReference type="ARBA" id="ARBA00023273"/>
    </source>
</evidence>
<evidence type="ECO:0000259" key="9">
    <source>
        <dbReference type="Pfam" id="PF23381"/>
    </source>
</evidence>
<dbReference type="PANTHER" id="PTHR12764">
    <property type="entry name" value="WD REPEAT DOMAIN-RELATED"/>
    <property type="match status" value="1"/>
</dbReference>
<feature type="domain" description="Intraflagellar transport protein 122 homolog TPR" evidence="11">
    <location>
        <begin position="569"/>
        <end position="965"/>
    </location>
</feature>
<sequence>MKTEFPWKQSIPNNDPENCPVVIYAMAMHPEGTNVVVGAGSRLLVFDPIDGDCIRKLKGHRAAIYTVVYSHDGTRFASGGADKTIVIWTSKFSPILKYSHTESIQCLAYNPITTQLASATAIDFGLWSPEQKSVQKFKVTAKVLCCAWTSKGQYIALGQYNGHISIRDKNGDEKVRINRHAPIWTLKWCPSVDGVDSPDVLAVGCWDKTLSFWKLSGARHGSRDIHLDYDPCVIEYIEGGEYIIIAGSNQQVSLYSKEGTFLLVLAKMTSWVWSLVERPLTRQLVVSCNDGPEGLVVGCNLHVNTVHGLYQDRYSHRVTMTDVVVQHLVTEQKIKIVTNDYVKRIALYRGRLAIQLPKCVRIYEETDSDAYDMTYSLAKKVDKELECDLLVVTSQHLILCQESRLQLYDFFGEKVREWVLEAMIRYIRVVGGPQGREGILVGLKSGEVYKIFIDNHFPVLVVKHGLAVRCLDLNCTRDKLALVDEDSKVVVYDLTTKQRVYEDDNANSVAWNASMEDILCYSGDNKLSIKMGEFPVHRQALEGFVVGFAGSKIFCLHNLEMHTIDVPQSPSLYQHLSLQQYDKAYATACLGVTESDWRALAIASLSALRTDIARKAFIRIRDVRYIELLERIEVSRQDPDCDLRVLKADILAYQGKYEEASRAYVRSGHPRKAVEMFLDLRDWKSAQNIVESLEDGQDQKYNGMSIQDLLKKQAEWLLDASDYRAAADMYWGAREYDTAINILGENAFTEDLIVRVRKLDKMRRKELALAASYLEKHREHTYAKEVYLKMEDIESLMSLHVKLDKWEEAFQLAKSHPQYVRGIFLPYAKWLAMNDRFEEAQKAFQEAGHPEQSLLLLQKLVKNAIHENRYSDAGYYYWLLSQEHVRLATPKEHKGERKLDRRTGKLLTKHLQFKMMAEVYYAYDSIYANKSQPFTTLSAQQIFDTALFLLRGLSKESITAPYGISVAQCLYALTQQCRDLGAFKLARKAYARLGNLRLPAVAQRNMELSSLMIRATPYSDKEDVICVRCGSANPLLSDRGSLCVVCGHRFTYSFLSFEILPLVEFQLEKGLGDEEALKLMSAIESKAENPGDGVYTEDGGAETLAIGPDTGAAAAEDLFDRQLNDMDHGTSTEWPAIIVDRKTLAKFNPREVFRMSPGHPSLPTLYFKSIISYLDDPIAQCSRCHNVFNEGEYEAYILQHGRCPVCRLKLPENEDEEKDDTDPMEMLESGVF</sequence>
<dbReference type="GO" id="GO:0061512">
    <property type="term" value="P:protein localization to cilium"/>
    <property type="evidence" value="ECO:0007669"/>
    <property type="project" value="TreeGrafter"/>
</dbReference>
<dbReference type="InterPro" id="IPR001680">
    <property type="entry name" value="WD40_rpt"/>
</dbReference>
<dbReference type="InterPro" id="IPR056153">
    <property type="entry name" value="Beta-prop_IFT122_1st"/>
</dbReference>
<proteinExistence type="predicted"/>
<dbReference type="InterPro" id="IPR039857">
    <property type="entry name" value="Ift122/121"/>
</dbReference>
<evidence type="ECO:0000313" key="12">
    <source>
        <dbReference type="EMBL" id="CAD8462726.1"/>
    </source>
</evidence>
<dbReference type="GO" id="GO:0035721">
    <property type="term" value="P:intraciliary retrograde transport"/>
    <property type="evidence" value="ECO:0007669"/>
    <property type="project" value="TreeGrafter"/>
</dbReference>
<keyword evidence="3 7" id="KW-0853">WD repeat</keyword>
<evidence type="ECO:0000256" key="2">
    <source>
        <dbReference type="ARBA" id="ARBA00019442"/>
    </source>
</evidence>
<dbReference type="GO" id="GO:0030991">
    <property type="term" value="C:intraciliary transport particle A"/>
    <property type="evidence" value="ECO:0007669"/>
    <property type="project" value="TreeGrafter"/>
</dbReference>
<dbReference type="PANTHER" id="PTHR12764:SF4">
    <property type="entry name" value="INTRAFLAGELLAR TRANSPORT PROTEIN 122 HOMOLOG"/>
    <property type="match status" value="1"/>
</dbReference>
<evidence type="ECO:0000256" key="5">
    <source>
        <dbReference type="ARBA" id="ARBA00023069"/>
    </source>
</evidence>
<dbReference type="Pfam" id="PF23377">
    <property type="entry name" value="Beta-prop_IFT122_2nd"/>
    <property type="match status" value="1"/>
</dbReference>
<dbReference type="AlphaFoldDB" id="A0A7S0H5Y4"/>
<feature type="domain" description="IFT122 first beta-propeller" evidence="9">
    <location>
        <begin position="198"/>
        <end position="291"/>
    </location>
</feature>
<dbReference type="Pfam" id="PF25144">
    <property type="entry name" value="Zn_ribbon_IFT122"/>
    <property type="match status" value="1"/>
</dbReference>
<name>A0A7S0H5Y4_9EUKA</name>
<feature type="domain" description="IFT122 second beta-propeller" evidence="8">
    <location>
        <begin position="307"/>
        <end position="561"/>
    </location>
</feature>
<keyword evidence="4" id="KW-0677">Repeat</keyword>
<keyword evidence="5" id="KW-0969">Cilium</keyword>
<keyword evidence="6" id="KW-0966">Cell projection</keyword>
<evidence type="ECO:0000256" key="7">
    <source>
        <dbReference type="PROSITE-ProRule" id="PRU00221"/>
    </source>
</evidence>
<organism evidence="12">
    <name type="scientific">Amorphochlora amoebiformis</name>
    <dbReference type="NCBI Taxonomy" id="1561963"/>
    <lineage>
        <taxon>Eukaryota</taxon>
        <taxon>Sar</taxon>
        <taxon>Rhizaria</taxon>
        <taxon>Cercozoa</taxon>
        <taxon>Chlorarachniophyceae</taxon>
        <taxon>Amorphochlora</taxon>
    </lineage>
</organism>
<feature type="domain" description="IFT122 zinc ribbon" evidence="10">
    <location>
        <begin position="1025"/>
        <end position="1063"/>
    </location>
</feature>
<dbReference type="InterPro" id="IPR036322">
    <property type="entry name" value="WD40_repeat_dom_sf"/>
</dbReference>
<dbReference type="InterPro" id="IPR015943">
    <property type="entry name" value="WD40/YVTN_repeat-like_dom_sf"/>
</dbReference>